<dbReference type="InterPro" id="IPR036388">
    <property type="entry name" value="WH-like_DNA-bd_sf"/>
</dbReference>
<feature type="transmembrane region" description="Helical" evidence="4">
    <location>
        <begin position="137"/>
        <end position="160"/>
    </location>
</feature>
<evidence type="ECO:0000256" key="2">
    <source>
        <dbReference type="ARBA" id="ARBA00023125"/>
    </source>
</evidence>
<feature type="transmembrane region" description="Helical" evidence="4">
    <location>
        <begin position="100"/>
        <end position="117"/>
    </location>
</feature>
<evidence type="ECO:0000259" key="5">
    <source>
        <dbReference type="PROSITE" id="PS50043"/>
    </source>
</evidence>
<evidence type="ECO:0000313" key="6">
    <source>
        <dbReference type="EMBL" id="TCK26952.1"/>
    </source>
</evidence>
<keyword evidence="4" id="KW-0812">Transmembrane</keyword>
<dbReference type="PRINTS" id="PR00038">
    <property type="entry name" value="HTHLUXR"/>
</dbReference>
<feature type="transmembrane region" description="Helical" evidence="4">
    <location>
        <begin position="172"/>
        <end position="197"/>
    </location>
</feature>
<dbReference type="InterPro" id="IPR016032">
    <property type="entry name" value="Sig_transdc_resp-reg_C-effctor"/>
</dbReference>
<dbReference type="AlphaFoldDB" id="A0A4R1I9L4"/>
<keyword evidence="4" id="KW-1133">Transmembrane helix</keyword>
<dbReference type="RefSeq" id="WP_165922280.1">
    <property type="nucleotide sequence ID" value="NZ_SMFZ01000001.1"/>
</dbReference>
<feature type="domain" description="HTH luxR-type" evidence="5">
    <location>
        <begin position="308"/>
        <end position="373"/>
    </location>
</feature>
<feature type="transmembrane region" description="Helical" evidence="4">
    <location>
        <begin position="270"/>
        <end position="290"/>
    </location>
</feature>
<dbReference type="GO" id="GO:0003677">
    <property type="term" value="F:DNA binding"/>
    <property type="evidence" value="ECO:0007669"/>
    <property type="project" value="UniProtKB-KW"/>
</dbReference>
<name>A0A4R1I9L4_PSEEN</name>
<keyword evidence="3" id="KW-0804">Transcription</keyword>
<dbReference type="Gene3D" id="1.10.10.10">
    <property type="entry name" value="Winged helix-like DNA-binding domain superfamily/Winged helix DNA-binding domain"/>
    <property type="match status" value="1"/>
</dbReference>
<dbReference type="PANTHER" id="PTHR44688">
    <property type="entry name" value="DNA-BINDING TRANSCRIPTIONAL ACTIVATOR DEVR_DOSR"/>
    <property type="match status" value="1"/>
</dbReference>
<feature type="transmembrane region" description="Helical" evidence="4">
    <location>
        <begin position="47"/>
        <end position="79"/>
    </location>
</feature>
<dbReference type="PANTHER" id="PTHR44688:SF16">
    <property type="entry name" value="DNA-BINDING TRANSCRIPTIONAL ACTIVATOR DEVR_DOSR"/>
    <property type="match status" value="1"/>
</dbReference>
<dbReference type="InterPro" id="IPR000792">
    <property type="entry name" value="Tscrpt_reg_LuxR_C"/>
</dbReference>
<evidence type="ECO:0000313" key="7">
    <source>
        <dbReference type="Proteomes" id="UP000295560"/>
    </source>
</evidence>
<dbReference type="CDD" id="cd06170">
    <property type="entry name" value="LuxR_C_like"/>
    <property type="match status" value="1"/>
</dbReference>
<dbReference type="PROSITE" id="PS50043">
    <property type="entry name" value="HTH_LUXR_2"/>
    <property type="match status" value="1"/>
</dbReference>
<dbReference type="Pfam" id="PF00196">
    <property type="entry name" value="GerE"/>
    <property type="match status" value="1"/>
</dbReference>
<comment type="caution">
    <text evidence="6">The sequence shown here is derived from an EMBL/GenBank/DDBJ whole genome shotgun (WGS) entry which is preliminary data.</text>
</comment>
<dbReference type="Proteomes" id="UP000295560">
    <property type="component" value="Unassembled WGS sequence"/>
</dbReference>
<dbReference type="PROSITE" id="PS00622">
    <property type="entry name" value="HTH_LUXR_1"/>
    <property type="match status" value="1"/>
</dbReference>
<dbReference type="SMART" id="SM00421">
    <property type="entry name" value="HTH_LUXR"/>
    <property type="match status" value="1"/>
</dbReference>
<keyword evidence="1" id="KW-0805">Transcription regulation</keyword>
<dbReference type="SUPFAM" id="SSF46894">
    <property type="entry name" value="C-terminal effector domain of the bipartite response regulators"/>
    <property type="match status" value="1"/>
</dbReference>
<feature type="transmembrane region" description="Helical" evidence="4">
    <location>
        <begin position="242"/>
        <end position="264"/>
    </location>
</feature>
<feature type="transmembrane region" description="Helical" evidence="4">
    <location>
        <begin position="209"/>
        <end position="230"/>
    </location>
</feature>
<keyword evidence="2" id="KW-0238">DNA-binding</keyword>
<evidence type="ECO:0000256" key="4">
    <source>
        <dbReference type="SAM" id="Phobius"/>
    </source>
</evidence>
<organism evidence="6 7">
    <name type="scientific">Pseudonocardia endophytica</name>
    <dbReference type="NCBI Taxonomy" id="401976"/>
    <lineage>
        <taxon>Bacteria</taxon>
        <taxon>Bacillati</taxon>
        <taxon>Actinomycetota</taxon>
        <taxon>Actinomycetes</taxon>
        <taxon>Pseudonocardiales</taxon>
        <taxon>Pseudonocardiaceae</taxon>
        <taxon>Pseudonocardia</taxon>
    </lineage>
</organism>
<keyword evidence="7" id="KW-1185">Reference proteome</keyword>
<evidence type="ECO:0000256" key="3">
    <source>
        <dbReference type="ARBA" id="ARBA00023163"/>
    </source>
</evidence>
<gene>
    <name evidence="6" type="ORF">EV378_2798</name>
</gene>
<proteinExistence type="predicted"/>
<protein>
    <submittedName>
        <fullName evidence="6">Regulatory LuxR family protein</fullName>
    </submittedName>
</protein>
<reference evidence="6 7" key="1">
    <citation type="submission" date="2019-03" db="EMBL/GenBank/DDBJ databases">
        <title>Sequencing the genomes of 1000 actinobacteria strains.</title>
        <authorList>
            <person name="Klenk H.-P."/>
        </authorList>
    </citation>
    <scope>NUCLEOTIDE SEQUENCE [LARGE SCALE GENOMIC DNA]</scope>
    <source>
        <strain evidence="6 7">DSM 44969</strain>
    </source>
</reference>
<dbReference type="EMBL" id="SMFZ01000001">
    <property type="protein sequence ID" value="TCK26952.1"/>
    <property type="molecule type" value="Genomic_DNA"/>
</dbReference>
<evidence type="ECO:0000256" key="1">
    <source>
        <dbReference type="ARBA" id="ARBA00023015"/>
    </source>
</evidence>
<accession>A0A4R1I9L4</accession>
<dbReference type="GO" id="GO:0006355">
    <property type="term" value="P:regulation of DNA-templated transcription"/>
    <property type="evidence" value="ECO:0007669"/>
    <property type="project" value="InterPro"/>
</dbReference>
<sequence length="386" mass="38209">MAVLAVAALAVLHAGGAGGFATAPAGALALAAAAVVSRQRTALAVALLVYLVAAVVAAATQAPVAVALWGAVWIPPLAFAQVAASSAVRRPGAAVWEHRLVVGVLGLVTLSTLLLTAPADPFTEVPAIAPEAWRLPLAPVGDVLTALGLVALLVLPVRLGRAAWTSTGPARAALGVAAAGTTAAPLTVVFCVLLAVARNPGAVDPEQGSVAFLVALSACACFSVAAAVLASGAVSARWLRTVLRVVALAVAGLVVAGVGTLVTAVLAPTAAALAVAALTVVVAGGAWFGAERIAVVLTPAEPDPGPAEPTGVPGLTKREAEVLGLLADGASNAGIAARLVVSERTVDAHLRSVFTKLELHPAPDANRRVQAARIWMDHAGPARTPG</sequence>
<keyword evidence="4" id="KW-0472">Membrane</keyword>